<sequence length="314" mass="35830">MLADLNRIQTIPLNKGWNAVYLEVDPEVNDPDQIFENLSVDQVATFYGQISSIQYIEDPGEGNWKTEGWHKWIKPDAPDAFLKNLYRIHANQAYLIHATENTAWQIKGEFNFSRPKWRPNSFNLIGFSIDPNEMPTFSQFFAYSKAHENLLVYELTDNCWNKVTDLNDHLIKPGTAYWVYCKGESDFMGPLDVTLPLGGDQLDFQTTGTTLRLFMKNESDLPITYDLKLIPGLDNGEIVSLSQELRYATKTVVLDDINSDPTTTLEPEQMKTIYLTVRRDRMDIGTFENLLELSGGGLLFYIPVIAVVKNKVGK</sequence>
<protein>
    <submittedName>
        <fullName evidence="1">Uncharacterized protein</fullName>
    </submittedName>
</protein>
<comment type="caution">
    <text evidence="1">The sequence shown here is derived from an EMBL/GenBank/DDBJ whole genome shotgun (WGS) entry which is preliminary data.</text>
</comment>
<reference evidence="2" key="1">
    <citation type="submission" date="2012-11" db="EMBL/GenBank/DDBJ databases">
        <authorList>
            <person name="Lucero-Rivera Y.E."/>
            <person name="Tovar-Ramirez D."/>
        </authorList>
    </citation>
    <scope>NUCLEOTIDE SEQUENCE [LARGE SCALE GENOMIC DNA]</scope>
    <source>
        <strain evidence="2">Araruama</strain>
    </source>
</reference>
<dbReference type="AlphaFoldDB" id="A0A1V1P118"/>
<proteinExistence type="predicted"/>
<evidence type="ECO:0000313" key="2">
    <source>
        <dbReference type="Proteomes" id="UP000189670"/>
    </source>
</evidence>
<accession>A0A1V1P118</accession>
<name>A0A1V1P118_9BACT</name>
<organism evidence="1 2">
    <name type="scientific">Candidatus Magnetoglobus multicellularis str. Araruama</name>
    <dbReference type="NCBI Taxonomy" id="890399"/>
    <lineage>
        <taxon>Bacteria</taxon>
        <taxon>Pseudomonadati</taxon>
        <taxon>Thermodesulfobacteriota</taxon>
        <taxon>Desulfobacteria</taxon>
        <taxon>Desulfobacterales</taxon>
        <taxon>Desulfobacteraceae</taxon>
        <taxon>Candidatus Magnetoglobus</taxon>
    </lineage>
</organism>
<dbReference type="EMBL" id="ATBP01000945">
    <property type="protein sequence ID" value="ETR68456.1"/>
    <property type="molecule type" value="Genomic_DNA"/>
</dbReference>
<dbReference type="Proteomes" id="UP000189670">
    <property type="component" value="Unassembled WGS sequence"/>
</dbReference>
<evidence type="ECO:0000313" key="1">
    <source>
        <dbReference type="EMBL" id="ETR68456.1"/>
    </source>
</evidence>
<gene>
    <name evidence="1" type="ORF">OMM_10511</name>
</gene>